<organism evidence="2 3">
    <name type="scientific">Leishmania enriettii</name>
    <dbReference type="NCBI Taxonomy" id="5663"/>
    <lineage>
        <taxon>Eukaryota</taxon>
        <taxon>Discoba</taxon>
        <taxon>Euglenozoa</taxon>
        <taxon>Kinetoplastea</taxon>
        <taxon>Metakinetoplastina</taxon>
        <taxon>Trypanosomatida</taxon>
        <taxon>Trypanosomatidae</taxon>
        <taxon>Leishmaniinae</taxon>
        <taxon>Leishmania</taxon>
    </lineage>
</organism>
<dbReference type="OrthoDB" id="10496910at2759"/>
<evidence type="ECO:0000256" key="1">
    <source>
        <dbReference type="SAM" id="MobiDB-lite"/>
    </source>
</evidence>
<comment type="caution">
    <text evidence="2">The sequence shown here is derived from an EMBL/GenBank/DDBJ whole genome shotgun (WGS) entry which is preliminary data.</text>
</comment>
<dbReference type="RefSeq" id="XP_067695625.1">
    <property type="nucleotide sequence ID" value="XM_067839135.1"/>
</dbReference>
<dbReference type="KEGG" id="lenr:94174645"/>
<feature type="compositionally biased region" description="Polar residues" evidence="1">
    <location>
        <begin position="40"/>
        <end position="54"/>
    </location>
</feature>
<name>A0A836KWW8_LEIEN</name>
<protein>
    <submittedName>
        <fullName evidence="2">Uncharacterized protein</fullName>
    </submittedName>
</protein>
<keyword evidence="3" id="KW-1185">Reference proteome</keyword>
<evidence type="ECO:0000313" key="2">
    <source>
        <dbReference type="EMBL" id="KAG5485900.1"/>
    </source>
</evidence>
<dbReference type="AlphaFoldDB" id="A0A836KWW8"/>
<sequence length="272" mass="28689">MVKATCSLLRAGVLDAITRIHGDDGDVDGVFSNWVPSSGSTAALRDSGTNSSSGADHRHVRGQPPLFCRDLVLPSLDGILTPWDLQLMSDHTVRVAIIDAYYPLWNLTRAVWRHIGRDTYDVHERYWDSESNDGDENDQHSEADVTAAAETADVPTGNGAGSGGNAVHAEGRGKLQARARAAASSGSCASTGSSTSSFTETAADPAAAYRTDDCGPAFVEHRNALLRVLAYEGDLPDDIRGALSAVPWLAQQGGAASTAEAAEEEAREARAV</sequence>
<reference evidence="2 3" key="1">
    <citation type="submission" date="2021-02" db="EMBL/GenBank/DDBJ databases">
        <title>Leishmania (Mundinia) enrietti genome sequencing and assembly.</title>
        <authorList>
            <person name="Almutairi H."/>
            <person name="Gatherer D."/>
        </authorList>
    </citation>
    <scope>NUCLEOTIDE SEQUENCE [LARGE SCALE GENOMIC DNA]</scope>
    <source>
        <strain evidence="2">CUR178</strain>
    </source>
</reference>
<gene>
    <name evidence="2" type="ORF">CUR178_07494</name>
</gene>
<proteinExistence type="predicted"/>
<dbReference type="Proteomes" id="UP000674179">
    <property type="component" value="Chromosome 6"/>
</dbReference>
<evidence type="ECO:0000313" key="3">
    <source>
        <dbReference type="Proteomes" id="UP000674179"/>
    </source>
</evidence>
<dbReference type="EMBL" id="JAFHKP010000006">
    <property type="protein sequence ID" value="KAG5485900.1"/>
    <property type="molecule type" value="Genomic_DNA"/>
</dbReference>
<feature type="region of interest" description="Disordered" evidence="1">
    <location>
        <begin position="252"/>
        <end position="272"/>
    </location>
</feature>
<accession>A0A836KWW8</accession>
<feature type="region of interest" description="Disordered" evidence="1">
    <location>
        <begin position="40"/>
        <end position="59"/>
    </location>
</feature>
<dbReference type="GeneID" id="94174645"/>